<dbReference type="SUPFAM" id="SSF103473">
    <property type="entry name" value="MFS general substrate transporter"/>
    <property type="match status" value="1"/>
</dbReference>
<keyword evidence="4 5" id="KW-0472">Membrane</keyword>
<feature type="transmembrane region" description="Helical" evidence="5">
    <location>
        <begin position="489"/>
        <end position="507"/>
    </location>
</feature>
<evidence type="ECO:0000313" key="7">
    <source>
        <dbReference type="Proteomes" id="UP000590412"/>
    </source>
</evidence>
<feature type="transmembrane region" description="Helical" evidence="5">
    <location>
        <begin position="519"/>
        <end position="541"/>
    </location>
</feature>
<comment type="subcellular location">
    <subcellularLocation>
        <location evidence="1">Membrane</location>
        <topology evidence="1">Multi-pass membrane protein</topology>
    </subcellularLocation>
</comment>
<reference evidence="6" key="1">
    <citation type="submission" date="2020-03" db="EMBL/GenBank/DDBJ databases">
        <title>FDA dAtabase for Regulatory Grade micrObial Sequences (FDA-ARGOS): Supporting development and validation of Infectious Disease Dx tests.</title>
        <authorList>
            <person name="Campos J."/>
            <person name="Goldberg B."/>
            <person name="Tallon L."/>
            <person name="Sadzewicz L."/>
            <person name="Vavikolanu K."/>
            <person name="Mehta A."/>
            <person name="Aluvathingal J."/>
            <person name="Nadendla S."/>
            <person name="Nandy P."/>
            <person name="Geyer C."/>
            <person name="Yan Y."/>
            <person name="Sichtig H."/>
        </authorList>
    </citation>
    <scope>NUCLEOTIDE SEQUENCE [LARGE SCALE GENOMIC DNA]</scope>
    <source>
        <strain evidence="6">FDAARGOS_652</strain>
    </source>
</reference>
<protein>
    <submittedName>
        <fullName evidence="6">Major Facilitator Superfamily protein</fullName>
    </submittedName>
</protein>
<dbReference type="AlphaFoldDB" id="A0A8X7NN16"/>
<feature type="transmembrane region" description="Helical" evidence="5">
    <location>
        <begin position="265"/>
        <end position="286"/>
    </location>
</feature>
<evidence type="ECO:0000256" key="5">
    <source>
        <dbReference type="SAM" id="Phobius"/>
    </source>
</evidence>
<organism evidence="6 7">
    <name type="scientific">Candida parapsilosis</name>
    <name type="common">Yeast</name>
    <dbReference type="NCBI Taxonomy" id="5480"/>
    <lineage>
        <taxon>Eukaryota</taxon>
        <taxon>Fungi</taxon>
        <taxon>Dikarya</taxon>
        <taxon>Ascomycota</taxon>
        <taxon>Saccharomycotina</taxon>
        <taxon>Pichiomycetes</taxon>
        <taxon>Debaryomycetaceae</taxon>
        <taxon>Candida/Lodderomyces clade</taxon>
        <taxon>Candida</taxon>
    </lineage>
</organism>
<feature type="transmembrane region" description="Helical" evidence="5">
    <location>
        <begin position="423"/>
        <end position="445"/>
    </location>
</feature>
<dbReference type="Proteomes" id="UP000590412">
    <property type="component" value="Unassembled WGS sequence"/>
</dbReference>
<dbReference type="Gene3D" id="1.20.1250.20">
    <property type="entry name" value="MFS general substrate transporter like domains"/>
    <property type="match status" value="1"/>
</dbReference>
<name>A0A8X7NN16_CANPA</name>
<accession>A0A8X7NN16</accession>
<dbReference type="InterPro" id="IPR036259">
    <property type="entry name" value="MFS_trans_sf"/>
</dbReference>
<dbReference type="EMBL" id="JABWAB010000004">
    <property type="protein sequence ID" value="KAF6053004.1"/>
    <property type="molecule type" value="Genomic_DNA"/>
</dbReference>
<keyword evidence="2 5" id="KW-0812">Transmembrane</keyword>
<feature type="transmembrane region" description="Helical" evidence="5">
    <location>
        <begin position="382"/>
        <end position="402"/>
    </location>
</feature>
<dbReference type="InterPro" id="IPR011701">
    <property type="entry name" value="MFS"/>
</dbReference>
<feature type="transmembrane region" description="Helical" evidence="5">
    <location>
        <begin position="117"/>
        <end position="135"/>
    </location>
</feature>
<evidence type="ECO:0000256" key="4">
    <source>
        <dbReference type="ARBA" id="ARBA00023136"/>
    </source>
</evidence>
<dbReference type="OrthoDB" id="3026777at2759"/>
<proteinExistence type="predicted"/>
<keyword evidence="3 5" id="KW-1133">Transmembrane helix</keyword>
<dbReference type="Pfam" id="PF07690">
    <property type="entry name" value="MFS_1"/>
    <property type="match status" value="1"/>
</dbReference>
<dbReference type="PANTHER" id="PTHR23507">
    <property type="entry name" value="ZGC:174356"/>
    <property type="match status" value="1"/>
</dbReference>
<dbReference type="GO" id="GO:0022857">
    <property type="term" value="F:transmembrane transporter activity"/>
    <property type="evidence" value="ECO:0007669"/>
    <property type="project" value="InterPro"/>
</dbReference>
<feature type="transmembrane region" description="Helical" evidence="5">
    <location>
        <begin position="342"/>
        <end position="370"/>
    </location>
</feature>
<evidence type="ECO:0000313" key="6">
    <source>
        <dbReference type="EMBL" id="KAF6053004.1"/>
    </source>
</evidence>
<comment type="caution">
    <text evidence="6">The sequence shown here is derived from an EMBL/GenBank/DDBJ whole genome shotgun (WGS) entry which is preliminary data.</text>
</comment>
<evidence type="ECO:0000256" key="3">
    <source>
        <dbReference type="ARBA" id="ARBA00022989"/>
    </source>
</evidence>
<feature type="transmembrane region" description="Helical" evidence="5">
    <location>
        <begin position="144"/>
        <end position="164"/>
    </location>
</feature>
<dbReference type="GO" id="GO:0016020">
    <property type="term" value="C:membrane"/>
    <property type="evidence" value="ECO:0007669"/>
    <property type="project" value="UniProtKB-SubCell"/>
</dbReference>
<evidence type="ECO:0000256" key="2">
    <source>
        <dbReference type="ARBA" id="ARBA00022692"/>
    </source>
</evidence>
<feature type="transmembrane region" description="Helical" evidence="5">
    <location>
        <begin position="170"/>
        <end position="198"/>
    </location>
</feature>
<gene>
    <name evidence="6" type="ORF">FOB60_003260</name>
</gene>
<dbReference type="PANTHER" id="PTHR23507:SF1">
    <property type="entry name" value="FI18259P1-RELATED"/>
    <property type="match status" value="1"/>
</dbReference>
<evidence type="ECO:0000256" key="1">
    <source>
        <dbReference type="ARBA" id="ARBA00004141"/>
    </source>
</evidence>
<feature type="transmembrane region" description="Helical" evidence="5">
    <location>
        <begin position="457"/>
        <end position="477"/>
    </location>
</feature>
<sequence length="573" mass="63200">METNTAASELNPLLDTEVVDEYTEAIHDSEDSVETDEDEELTWIREHVELHKQTCWLTRPSMFQLCFLLVGITLAMSMSEGTRRIVLVKLACNSSLDSKGFCSPVNTQLILSTFDQYALLGSTILSFVAISQFGLSDLYGRKPFLVAGVLSFTVSNCLSFYFYHYDTFQFGWLLASTIVSALGGGYMLIGTIVNTCVVDLNSKPSQRANALARVSAFTNAGQFLGPILGTQLSAWAKAAYDANTGKKFHIAGVTQSSKVLQSELFILKLELVIEIALCLFVVFVFSETRTPKALARSRANSVTTRSSSESNQGGNDIGIVYRLGTMLSPLKALLHGTGKVKVMVISLTLVIVFDQVLMIGFGQVILNWVVFKFDFEATDISYLLSIFSISRVVSLLVLLPFFQTTVLKGWLKFRVLKSRLDMVDLILIVMALVVDIGVFGLLYVARSKANVYASLSLWSSASWTVPVLIAAVLKYFPTSKVGEFYSAQALLQNILMVVGPLAIMGIYKWSLTNEWDSFIFLLYGGFMAMFIAVMLTCKVVSGLKSSTEEERVVRRATSVNFASVVPEDDDARV</sequence>